<reference evidence="2" key="1">
    <citation type="submission" date="2023-08" db="EMBL/GenBank/DDBJ databases">
        <title>Chromosome-level Genome Assembly of mud carp (Cirrhinus molitorella).</title>
        <authorList>
            <person name="Liu H."/>
        </authorList>
    </citation>
    <scope>NUCLEOTIDE SEQUENCE</scope>
    <source>
        <strain evidence="2">Prfri</strain>
        <tissue evidence="2">Muscle</tissue>
    </source>
</reference>
<dbReference type="AlphaFoldDB" id="A0AA88Q3E0"/>
<feature type="compositionally biased region" description="Basic residues" evidence="1">
    <location>
        <begin position="76"/>
        <end position="86"/>
    </location>
</feature>
<dbReference type="EMBL" id="JAUYZG010000009">
    <property type="protein sequence ID" value="KAK2898641.1"/>
    <property type="molecule type" value="Genomic_DNA"/>
</dbReference>
<feature type="region of interest" description="Disordered" evidence="1">
    <location>
        <begin position="1"/>
        <end position="138"/>
    </location>
</feature>
<gene>
    <name evidence="2" type="ORF">Q8A67_010059</name>
</gene>
<dbReference type="Proteomes" id="UP001187343">
    <property type="component" value="Unassembled WGS sequence"/>
</dbReference>
<keyword evidence="3" id="KW-1185">Reference proteome</keyword>
<evidence type="ECO:0000313" key="2">
    <source>
        <dbReference type="EMBL" id="KAK2898641.1"/>
    </source>
</evidence>
<sequence length="138" mass="15510">MLTEESFPPEAREACGVQNNRDKPIDGPVKEPLALKRMSTEQQQMNRMSEREIKMKNNERKTFLSERDPAQEPVRKKQRGRGSRRSPPREASPVLFSHPDQHPTTAASNLVSFGGNEDNTMDDSMSLTASNDPTPSIC</sequence>
<protein>
    <submittedName>
        <fullName evidence="2">Uncharacterized protein</fullName>
    </submittedName>
</protein>
<name>A0AA88Q3E0_9TELE</name>
<accession>A0AA88Q3E0</accession>
<organism evidence="2 3">
    <name type="scientific">Cirrhinus molitorella</name>
    <name type="common">mud carp</name>
    <dbReference type="NCBI Taxonomy" id="172907"/>
    <lineage>
        <taxon>Eukaryota</taxon>
        <taxon>Metazoa</taxon>
        <taxon>Chordata</taxon>
        <taxon>Craniata</taxon>
        <taxon>Vertebrata</taxon>
        <taxon>Euteleostomi</taxon>
        <taxon>Actinopterygii</taxon>
        <taxon>Neopterygii</taxon>
        <taxon>Teleostei</taxon>
        <taxon>Ostariophysi</taxon>
        <taxon>Cypriniformes</taxon>
        <taxon>Cyprinidae</taxon>
        <taxon>Labeoninae</taxon>
        <taxon>Labeonini</taxon>
        <taxon>Cirrhinus</taxon>
    </lineage>
</organism>
<proteinExistence type="predicted"/>
<comment type="caution">
    <text evidence="2">The sequence shown here is derived from an EMBL/GenBank/DDBJ whole genome shotgun (WGS) entry which is preliminary data.</text>
</comment>
<feature type="compositionally biased region" description="Polar residues" evidence="1">
    <location>
        <begin position="102"/>
        <end position="111"/>
    </location>
</feature>
<feature type="compositionally biased region" description="Basic and acidic residues" evidence="1">
    <location>
        <begin position="20"/>
        <end position="29"/>
    </location>
</feature>
<evidence type="ECO:0000256" key="1">
    <source>
        <dbReference type="SAM" id="MobiDB-lite"/>
    </source>
</evidence>
<feature type="compositionally biased region" description="Polar residues" evidence="1">
    <location>
        <begin position="122"/>
        <end position="138"/>
    </location>
</feature>
<evidence type="ECO:0000313" key="3">
    <source>
        <dbReference type="Proteomes" id="UP001187343"/>
    </source>
</evidence>
<feature type="compositionally biased region" description="Basic and acidic residues" evidence="1">
    <location>
        <begin position="48"/>
        <end position="75"/>
    </location>
</feature>